<comment type="caution">
    <text evidence="1">The sequence shown here is derived from an EMBL/GenBank/DDBJ whole genome shotgun (WGS) entry which is preliminary data.</text>
</comment>
<proteinExistence type="predicted"/>
<protein>
    <submittedName>
        <fullName evidence="1">Uncharacterized protein</fullName>
    </submittedName>
</protein>
<evidence type="ECO:0000313" key="2">
    <source>
        <dbReference type="Proteomes" id="UP000814128"/>
    </source>
</evidence>
<accession>A0ACB8QXE9</accession>
<dbReference type="EMBL" id="MU273473">
    <property type="protein sequence ID" value="KAI0036327.1"/>
    <property type="molecule type" value="Genomic_DNA"/>
</dbReference>
<keyword evidence="2" id="KW-1185">Reference proteome</keyword>
<reference evidence="1" key="1">
    <citation type="submission" date="2021-02" db="EMBL/GenBank/DDBJ databases">
        <authorList>
            <consortium name="DOE Joint Genome Institute"/>
            <person name="Ahrendt S."/>
            <person name="Looney B.P."/>
            <person name="Miyauchi S."/>
            <person name="Morin E."/>
            <person name="Drula E."/>
            <person name="Courty P.E."/>
            <person name="Chicoki N."/>
            <person name="Fauchery L."/>
            <person name="Kohler A."/>
            <person name="Kuo A."/>
            <person name="Labutti K."/>
            <person name="Pangilinan J."/>
            <person name="Lipzen A."/>
            <person name="Riley R."/>
            <person name="Andreopoulos W."/>
            <person name="He G."/>
            <person name="Johnson J."/>
            <person name="Barry K.W."/>
            <person name="Grigoriev I.V."/>
            <person name="Nagy L."/>
            <person name="Hibbett D."/>
            <person name="Henrissat B."/>
            <person name="Matheny P.B."/>
            <person name="Labbe J."/>
            <person name="Martin F."/>
        </authorList>
    </citation>
    <scope>NUCLEOTIDE SEQUENCE</scope>
    <source>
        <strain evidence="1">EC-137</strain>
    </source>
</reference>
<evidence type="ECO:0000313" key="1">
    <source>
        <dbReference type="EMBL" id="KAI0036327.1"/>
    </source>
</evidence>
<sequence>MATDPLVEAGLLDLGVDDTSTQRDHIPPFMRWREHVDPPKRQTTYLSAFPSPSLESDIPSTKSSACFVHALPSELILSIFNLLTHDIISDGVRTYFSPAWTRVGLVCTRWRELALCTSFLWPRISFAHSALATTMLARAGDTPIEILYGDVLARRLDPAVSLVLAGVTRLARLDILIPRALLPSFRESLSGTKSDLERVNISIVDRPADSHDSILDATRAQRLRSLVLDGAPLSPSADLFVDFGSLHELSMERFVPPMRWSSTQMTYLLAHTRSLRLLVLKDVLRVEDEEDSRGSEPQSSPAHNFSLPELRQLSIHAPTSAIATLIAHADLPPTSTACTISLVCAARTPSDCALSRCVPRGLRGGAIARMDVHVHITAFRVAFYTDAVANAPALELALSPSRSLPYSYRTGVESLRDFCGFSDTGHSDPGTHVTSLDLSSLRTLELDCDNALYLVALIDVLQMFGRACPALDVLVLSRVAFQAFQDARPCDVGMFDGALGRYYSHVKRVVVRGMRVEEAEAVTGAVRACFPAAEEAVVQGQVMVIARQAECSIFPSQQEAE</sequence>
<name>A0ACB8QXE9_9AGAM</name>
<organism evidence="1 2">
    <name type="scientific">Vararia minispora EC-137</name>
    <dbReference type="NCBI Taxonomy" id="1314806"/>
    <lineage>
        <taxon>Eukaryota</taxon>
        <taxon>Fungi</taxon>
        <taxon>Dikarya</taxon>
        <taxon>Basidiomycota</taxon>
        <taxon>Agaricomycotina</taxon>
        <taxon>Agaricomycetes</taxon>
        <taxon>Russulales</taxon>
        <taxon>Lachnocladiaceae</taxon>
        <taxon>Vararia</taxon>
    </lineage>
</organism>
<gene>
    <name evidence="1" type="ORF">K488DRAFT_67796</name>
</gene>
<reference evidence="1" key="2">
    <citation type="journal article" date="2022" name="New Phytol.">
        <title>Evolutionary transition to the ectomycorrhizal habit in the genomes of a hyperdiverse lineage of mushroom-forming fungi.</title>
        <authorList>
            <person name="Looney B."/>
            <person name="Miyauchi S."/>
            <person name="Morin E."/>
            <person name="Drula E."/>
            <person name="Courty P.E."/>
            <person name="Kohler A."/>
            <person name="Kuo A."/>
            <person name="LaButti K."/>
            <person name="Pangilinan J."/>
            <person name="Lipzen A."/>
            <person name="Riley R."/>
            <person name="Andreopoulos W."/>
            <person name="He G."/>
            <person name="Johnson J."/>
            <person name="Nolan M."/>
            <person name="Tritt A."/>
            <person name="Barry K.W."/>
            <person name="Grigoriev I.V."/>
            <person name="Nagy L.G."/>
            <person name="Hibbett D."/>
            <person name="Henrissat B."/>
            <person name="Matheny P.B."/>
            <person name="Labbe J."/>
            <person name="Martin F.M."/>
        </authorList>
    </citation>
    <scope>NUCLEOTIDE SEQUENCE</scope>
    <source>
        <strain evidence="1">EC-137</strain>
    </source>
</reference>
<dbReference type="Proteomes" id="UP000814128">
    <property type="component" value="Unassembled WGS sequence"/>
</dbReference>